<comment type="similarity">
    <text evidence="2">Belongs to the OmpP1/FadL family.</text>
</comment>
<keyword evidence="6" id="KW-0472">Membrane</keyword>
<dbReference type="Pfam" id="PF03349">
    <property type="entry name" value="Toluene_X"/>
    <property type="match status" value="1"/>
</dbReference>
<organism evidence="9 10">
    <name type="scientific">Halothiobacillus diazotrophicus</name>
    <dbReference type="NCBI Taxonomy" id="1860122"/>
    <lineage>
        <taxon>Bacteria</taxon>
        <taxon>Pseudomonadati</taxon>
        <taxon>Pseudomonadota</taxon>
        <taxon>Gammaproteobacteria</taxon>
        <taxon>Chromatiales</taxon>
        <taxon>Halothiobacillaceae</taxon>
        <taxon>Halothiobacillus</taxon>
    </lineage>
</organism>
<keyword evidence="4" id="KW-0812">Transmembrane</keyword>
<keyword evidence="5 8" id="KW-0732">Signal</keyword>
<evidence type="ECO:0000256" key="4">
    <source>
        <dbReference type="ARBA" id="ARBA00022692"/>
    </source>
</evidence>
<dbReference type="GO" id="GO:0015483">
    <property type="term" value="F:long-chain fatty acid transporting porin activity"/>
    <property type="evidence" value="ECO:0007669"/>
    <property type="project" value="TreeGrafter"/>
</dbReference>
<dbReference type="Proteomes" id="UP000078596">
    <property type="component" value="Chromosome"/>
</dbReference>
<keyword evidence="3" id="KW-1134">Transmembrane beta strand</keyword>
<evidence type="ECO:0000256" key="5">
    <source>
        <dbReference type="ARBA" id="ARBA00022729"/>
    </source>
</evidence>
<evidence type="ECO:0008006" key="11">
    <source>
        <dbReference type="Google" id="ProtNLM"/>
    </source>
</evidence>
<name>A0A191ZKS2_9GAMM</name>
<evidence type="ECO:0000256" key="6">
    <source>
        <dbReference type="ARBA" id="ARBA00023136"/>
    </source>
</evidence>
<feature type="chain" id="PRO_5008250467" description="Long-chain fatty acid transporter" evidence="8">
    <location>
        <begin position="28"/>
        <end position="435"/>
    </location>
</feature>
<dbReference type="EMBL" id="CP016027">
    <property type="protein sequence ID" value="ANJ68460.1"/>
    <property type="molecule type" value="Genomic_DNA"/>
</dbReference>
<evidence type="ECO:0000256" key="2">
    <source>
        <dbReference type="ARBA" id="ARBA00008163"/>
    </source>
</evidence>
<comment type="subcellular location">
    <subcellularLocation>
        <location evidence="1">Cell outer membrane</location>
        <topology evidence="1">Multi-pass membrane protein</topology>
    </subcellularLocation>
</comment>
<gene>
    <name evidence="9" type="ORF">A9404_11680</name>
</gene>
<dbReference type="KEGG" id="haz:A9404_11680"/>
<dbReference type="InterPro" id="IPR005017">
    <property type="entry name" value="OMPP1/FadL/TodX"/>
</dbReference>
<proteinExistence type="inferred from homology"/>
<dbReference type="PANTHER" id="PTHR35093:SF8">
    <property type="entry name" value="OUTER MEMBRANE PROTEIN NMB0088-RELATED"/>
    <property type="match status" value="1"/>
</dbReference>
<accession>A0A191ZKS2</accession>
<evidence type="ECO:0000313" key="10">
    <source>
        <dbReference type="Proteomes" id="UP000078596"/>
    </source>
</evidence>
<protein>
    <recommendedName>
        <fullName evidence="11">Long-chain fatty acid transporter</fullName>
    </recommendedName>
</protein>
<sequence length="435" mass="46222">MELMVFKRSLLAASVAATLFTAGAAHATNGYFSHGFGVKSMGMAGAGVALPQSAMSMATNPAGIADVGTRFDFDVSWFSPKRGYDATVMGNHISADSGSNNFYIPELAFTYALDSSNTVGIAMYGNGGLNTDYSGTAASLFSTQPYGTFYSPLAPPGYTGGPTGVDLQQLFITPTYAHTFMDGKLSVGASLIFAHQKFRAKGLGAFAGMSSSPSNVTSNEYAKSNGWGGKIGVLWHATDVVSLGASYQSKVHMGKFDKYSGLFAQGGKFDIPSTWTVGGAFRVAPDWTLTTDFERINYSEVKAISNPSTNQAPLGSDNGPGFGWKSINIVKLGAQWQATPDLQVRFGYNHGQNPIEGRDVLFNTLAPGVMTSHYTAGFTYAVDKHQEISAAVMYAPKVSVTGTLYDTSSGTPVAYGTETIRMKEYEATVGYSYKF</sequence>
<feature type="signal peptide" evidence="8">
    <location>
        <begin position="1"/>
        <end position="27"/>
    </location>
</feature>
<dbReference type="GO" id="GO:0009279">
    <property type="term" value="C:cell outer membrane"/>
    <property type="evidence" value="ECO:0007669"/>
    <property type="project" value="UniProtKB-SubCell"/>
</dbReference>
<dbReference type="SUPFAM" id="SSF56935">
    <property type="entry name" value="Porins"/>
    <property type="match status" value="1"/>
</dbReference>
<dbReference type="PANTHER" id="PTHR35093">
    <property type="entry name" value="OUTER MEMBRANE PROTEIN NMB0088-RELATED"/>
    <property type="match status" value="1"/>
</dbReference>
<evidence type="ECO:0000256" key="8">
    <source>
        <dbReference type="SAM" id="SignalP"/>
    </source>
</evidence>
<evidence type="ECO:0000256" key="1">
    <source>
        <dbReference type="ARBA" id="ARBA00004571"/>
    </source>
</evidence>
<keyword evidence="7" id="KW-0998">Cell outer membrane</keyword>
<dbReference type="STRING" id="1860122.A9404_11680"/>
<dbReference type="Gene3D" id="2.40.160.60">
    <property type="entry name" value="Outer membrane protein transport protein (OMPP1/FadL/TodX)"/>
    <property type="match status" value="1"/>
</dbReference>
<evidence type="ECO:0000256" key="7">
    <source>
        <dbReference type="ARBA" id="ARBA00023237"/>
    </source>
</evidence>
<dbReference type="AlphaFoldDB" id="A0A191ZKS2"/>
<reference evidence="9 10" key="1">
    <citation type="submission" date="2016-06" db="EMBL/GenBank/DDBJ databases">
        <title>Insight into the functional genes involving in sulfur oxidation in Pearl River water.</title>
        <authorList>
            <person name="Luo J."/>
            <person name="Tan X."/>
            <person name="Lin W."/>
        </authorList>
    </citation>
    <scope>NUCLEOTIDE SEQUENCE [LARGE SCALE GENOMIC DNA]</scope>
    <source>
        <strain evidence="9 10">LS2</strain>
    </source>
</reference>
<evidence type="ECO:0000313" key="9">
    <source>
        <dbReference type="EMBL" id="ANJ68460.1"/>
    </source>
</evidence>
<dbReference type="OrthoDB" id="19849at2"/>
<keyword evidence="10" id="KW-1185">Reference proteome</keyword>
<evidence type="ECO:0000256" key="3">
    <source>
        <dbReference type="ARBA" id="ARBA00022452"/>
    </source>
</evidence>